<dbReference type="InterPro" id="IPR036388">
    <property type="entry name" value="WH-like_DNA-bd_sf"/>
</dbReference>
<dbReference type="eggNOG" id="COG1510">
    <property type="taxonomic scope" value="Bacteria"/>
</dbReference>
<dbReference type="HOGENOM" id="CLU_107540_1_0_10"/>
<dbReference type="Pfam" id="PF12802">
    <property type="entry name" value="MarR_2"/>
    <property type="match status" value="1"/>
</dbReference>
<dbReference type="PANTHER" id="PTHR38465:SF1">
    <property type="entry name" value="HTH-TYPE TRANSCRIPTIONAL REGULATOR MJ1563-RELATED"/>
    <property type="match status" value="1"/>
</dbReference>
<dbReference type="SUPFAM" id="SSF46785">
    <property type="entry name" value="Winged helix' DNA-binding domain"/>
    <property type="match status" value="1"/>
</dbReference>
<evidence type="ECO:0000256" key="3">
    <source>
        <dbReference type="ARBA" id="ARBA00023163"/>
    </source>
</evidence>
<dbReference type="OrthoDB" id="9792628at2"/>
<evidence type="ECO:0000313" key="6">
    <source>
        <dbReference type="EMBL" id="AFM03239.1"/>
    </source>
</evidence>
<keyword evidence="3 4" id="KW-0804">Transcription</keyword>
<dbReference type="PIRSF" id="PIRSF006707">
    <property type="entry name" value="MJ1563"/>
    <property type="match status" value="1"/>
</dbReference>
<keyword evidence="7" id="KW-1185">Reference proteome</keyword>
<keyword evidence="1 4" id="KW-0805">Transcription regulation</keyword>
<name>I4AH04_BERLS</name>
<dbReference type="GO" id="GO:0003677">
    <property type="term" value="F:DNA binding"/>
    <property type="evidence" value="ECO:0007669"/>
    <property type="project" value="UniProtKB-UniRule"/>
</dbReference>
<dbReference type="RefSeq" id="WP_014796697.1">
    <property type="nucleotide sequence ID" value="NC_018018.1"/>
</dbReference>
<evidence type="ECO:0000259" key="5">
    <source>
        <dbReference type="Pfam" id="PF12802"/>
    </source>
</evidence>
<dbReference type="KEGG" id="fli:Fleli_0779"/>
<dbReference type="PANTHER" id="PTHR38465">
    <property type="entry name" value="HTH-TYPE TRANSCRIPTIONAL REGULATOR MJ1563-RELATED"/>
    <property type="match status" value="1"/>
</dbReference>
<dbReference type="STRING" id="880071.Fleli_0779"/>
<organism evidence="6 7">
    <name type="scientific">Bernardetia litoralis (strain ATCC 23117 / DSM 6794 / NBRC 15988 / NCIMB 1366 / Fx l1 / Sio-4)</name>
    <name type="common">Flexibacter litoralis</name>
    <dbReference type="NCBI Taxonomy" id="880071"/>
    <lineage>
        <taxon>Bacteria</taxon>
        <taxon>Pseudomonadati</taxon>
        <taxon>Bacteroidota</taxon>
        <taxon>Cytophagia</taxon>
        <taxon>Cytophagales</taxon>
        <taxon>Bernardetiaceae</taxon>
        <taxon>Bernardetia</taxon>
    </lineage>
</organism>
<sequence length="179" mass="20865">MKLDEAKAKFIQAWGVLGTSWGISRTMAQIHALLLVSAEPLSAQEIIDTLSVSQGSANMNLRALIDWQLIEKTVKIGERKEYFSAEKDMWEITRRVMRERRKRELEPILKMLEDVKSIEFSEEDKQKLEKNELIEQKNKEIQEFKAMMEQIDSFASRAEKTLDVMIKASESKIVERFLK</sequence>
<evidence type="ECO:0000313" key="7">
    <source>
        <dbReference type="Proteomes" id="UP000006054"/>
    </source>
</evidence>
<feature type="domain" description="HTH marR-type" evidence="5">
    <location>
        <begin position="22"/>
        <end position="73"/>
    </location>
</feature>
<accession>I4AH04</accession>
<dbReference type="InterPro" id="IPR000835">
    <property type="entry name" value="HTH_MarR-typ"/>
</dbReference>
<proteinExistence type="inferred from homology"/>
<gene>
    <name evidence="6" type="ordered locus">Fleli_0779</name>
</gene>
<dbReference type="AlphaFoldDB" id="I4AH04"/>
<evidence type="ECO:0000256" key="2">
    <source>
        <dbReference type="ARBA" id="ARBA00023125"/>
    </source>
</evidence>
<keyword evidence="2 4" id="KW-0238">DNA-binding</keyword>
<dbReference type="Proteomes" id="UP000006054">
    <property type="component" value="Chromosome"/>
</dbReference>
<evidence type="ECO:0000256" key="4">
    <source>
        <dbReference type="PIRNR" id="PIRNR006707"/>
    </source>
</evidence>
<evidence type="ECO:0000256" key="1">
    <source>
        <dbReference type="ARBA" id="ARBA00023015"/>
    </source>
</evidence>
<dbReference type="Gene3D" id="1.10.10.10">
    <property type="entry name" value="Winged helix-like DNA-binding domain superfamily/Winged helix DNA-binding domain"/>
    <property type="match status" value="1"/>
</dbReference>
<reference evidence="7" key="1">
    <citation type="submission" date="2012-06" db="EMBL/GenBank/DDBJ databases">
        <title>The complete genome of Flexibacter litoralis DSM 6794.</title>
        <authorList>
            <person name="Lucas S."/>
            <person name="Copeland A."/>
            <person name="Lapidus A."/>
            <person name="Glavina del Rio T."/>
            <person name="Dalin E."/>
            <person name="Tice H."/>
            <person name="Bruce D."/>
            <person name="Goodwin L."/>
            <person name="Pitluck S."/>
            <person name="Peters L."/>
            <person name="Ovchinnikova G."/>
            <person name="Lu M."/>
            <person name="Kyrpides N."/>
            <person name="Mavromatis K."/>
            <person name="Ivanova N."/>
            <person name="Brettin T."/>
            <person name="Detter J.C."/>
            <person name="Han C."/>
            <person name="Larimer F."/>
            <person name="Land M."/>
            <person name="Hauser L."/>
            <person name="Markowitz V."/>
            <person name="Cheng J.-F."/>
            <person name="Hugenholtz P."/>
            <person name="Woyke T."/>
            <person name="Wu D."/>
            <person name="Spring S."/>
            <person name="Lang E."/>
            <person name="Kopitz M."/>
            <person name="Brambilla E."/>
            <person name="Klenk H.-P."/>
            <person name="Eisen J.A."/>
        </authorList>
    </citation>
    <scope>NUCLEOTIDE SEQUENCE [LARGE SCALE GENOMIC DNA]</scope>
    <source>
        <strain evidence="7">ATCC 23117 / DSM 6794 / NBRC 15988 / NCIMB 1366 / Sio-4</strain>
    </source>
</reference>
<dbReference type="InterPro" id="IPR036390">
    <property type="entry name" value="WH_DNA-bd_sf"/>
</dbReference>
<protein>
    <recommendedName>
        <fullName evidence="4">HTH-type transcriptional regulator</fullName>
    </recommendedName>
</protein>
<dbReference type="InterPro" id="IPR052362">
    <property type="entry name" value="HTH-GbsR_regulator"/>
</dbReference>
<comment type="similarity">
    <text evidence="4">Belongs to the GbsR family.</text>
</comment>
<dbReference type="EMBL" id="CP003345">
    <property type="protein sequence ID" value="AFM03239.1"/>
    <property type="molecule type" value="Genomic_DNA"/>
</dbReference>
<dbReference type="InterPro" id="IPR026282">
    <property type="entry name" value="MJ1563"/>
</dbReference>